<reference evidence="3" key="1">
    <citation type="submission" date="2025-08" db="UniProtKB">
        <authorList>
            <consortium name="RefSeq"/>
        </authorList>
    </citation>
    <scope>IDENTIFICATION</scope>
    <source>
        <strain evidence="3">15085-1641.00</strain>
        <tissue evidence="3">Whole body</tissue>
    </source>
</reference>
<evidence type="ECO:0000313" key="2">
    <source>
        <dbReference type="Proteomes" id="UP000504633"/>
    </source>
</evidence>
<sequence>MLKSYQLLFSIALLFACFNLEATSFSLKFNPHSRRANATHFKPAANYQPWSAPRYNNTRPYNGGFNQSGVIHPVQSSPQYAAPYQGAVQQPNIGFSNNLFGSGTPFQPNGTYGFNAQPYYPNGTTHGNFNYTKGAPTNSTYPYARLFKFW</sequence>
<dbReference type="GeneID" id="111596368"/>
<evidence type="ECO:0000313" key="3">
    <source>
        <dbReference type="RefSeq" id="XP_023166333.2"/>
    </source>
</evidence>
<proteinExistence type="predicted"/>
<accession>A0A6J1LIS8</accession>
<name>A0A6J1LIS8_DROHY</name>
<feature type="signal peptide" evidence="1">
    <location>
        <begin position="1"/>
        <end position="22"/>
    </location>
</feature>
<keyword evidence="1" id="KW-0732">Signal</keyword>
<evidence type="ECO:0000256" key="1">
    <source>
        <dbReference type="SAM" id="SignalP"/>
    </source>
</evidence>
<dbReference type="RefSeq" id="XP_023166333.2">
    <property type="nucleotide sequence ID" value="XM_023310565.2"/>
</dbReference>
<keyword evidence="2" id="KW-1185">Reference proteome</keyword>
<dbReference type="Proteomes" id="UP000504633">
    <property type="component" value="Unplaced"/>
</dbReference>
<gene>
    <name evidence="3" type="primary">LOC111596368</name>
</gene>
<dbReference type="KEGG" id="dhe:111596368"/>
<dbReference type="OMA" id="ANATHFK"/>
<organism evidence="2 3">
    <name type="scientific">Drosophila hydei</name>
    <name type="common">Fruit fly</name>
    <dbReference type="NCBI Taxonomy" id="7224"/>
    <lineage>
        <taxon>Eukaryota</taxon>
        <taxon>Metazoa</taxon>
        <taxon>Ecdysozoa</taxon>
        <taxon>Arthropoda</taxon>
        <taxon>Hexapoda</taxon>
        <taxon>Insecta</taxon>
        <taxon>Pterygota</taxon>
        <taxon>Neoptera</taxon>
        <taxon>Endopterygota</taxon>
        <taxon>Diptera</taxon>
        <taxon>Brachycera</taxon>
        <taxon>Muscomorpha</taxon>
        <taxon>Ephydroidea</taxon>
        <taxon>Drosophilidae</taxon>
        <taxon>Drosophila</taxon>
    </lineage>
</organism>
<dbReference type="PROSITE" id="PS51257">
    <property type="entry name" value="PROKAR_LIPOPROTEIN"/>
    <property type="match status" value="1"/>
</dbReference>
<dbReference type="AlphaFoldDB" id="A0A6J1LIS8"/>
<feature type="chain" id="PRO_5026804877" evidence="1">
    <location>
        <begin position="23"/>
        <end position="150"/>
    </location>
</feature>
<protein>
    <submittedName>
        <fullName evidence="3">Uncharacterized protein LOC111596368</fullName>
    </submittedName>
</protein>
<dbReference type="OrthoDB" id="7861950at2759"/>